<accession>A0A221NTV8</accession>
<keyword evidence="2" id="KW-0732">Signal</keyword>
<proteinExistence type="predicted"/>
<feature type="compositionally biased region" description="Basic and acidic residues" evidence="1">
    <location>
        <begin position="105"/>
        <end position="114"/>
    </location>
</feature>
<evidence type="ECO:0000313" key="4">
    <source>
        <dbReference type="Proteomes" id="UP000031501"/>
    </source>
</evidence>
<dbReference type="EMBL" id="CP022433">
    <property type="protein sequence ID" value="ASN23364.1"/>
    <property type="molecule type" value="Genomic_DNA"/>
</dbReference>
<reference evidence="3 4" key="1">
    <citation type="submission" date="2017-07" db="EMBL/GenBank/DDBJ databases">
        <title>Genome sequence of Streptomyces pluripotens MUSC 137T.</title>
        <authorList>
            <person name="Ser H.-L."/>
            <person name="Lee L.-H."/>
        </authorList>
    </citation>
    <scope>NUCLEOTIDE SEQUENCE [LARGE SCALE GENOMIC DNA]</scope>
    <source>
        <strain evidence="3 4">MUSC 137</strain>
    </source>
</reference>
<feature type="signal peptide" evidence="2">
    <location>
        <begin position="1"/>
        <end position="20"/>
    </location>
</feature>
<dbReference type="Proteomes" id="UP000031501">
    <property type="component" value="Chromosome"/>
</dbReference>
<feature type="chain" id="PRO_5039409717" description="Lipoprotein" evidence="2">
    <location>
        <begin position="21"/>
        <end position="156"/>
    </location>
</feature>
<evidence type="ECO:0000313" key="3">
    <source>
        <dbReference type="EMBL" id="ASN23364.1"/>
    </source>
</evidence>
<dbReference type="OrthoDB" id="4338732at2"/>
<feature type="compositionally biased region" description="Pro residues" evidence="1">
    <location>
        <begin position="31"/>
        <end position="45"/>
    </location>
</feature>
<dbReference type="PROSITE" id="PS51257">
    <property type="entry name" value="PROKAR_LIPOPROTEIN"/>
    <property type="match status" value="1"/>
</dbReference>
<protein>
    <recommendedName>
        <fullName evidence="5">Lipoprotein</fullName>
    </recommendedName>
</protein>
<feature type="region of interest" description="Disordered" evidence="1">
    <location>
        <begin position="29"/>
        <end position="156"/>
    </location>
</feature>
<dbReference type="KEGG" id="splu:LK06_003125"/>
<dbReference type="AlphaFoldDB" id="A0A221NTV8"/>
<evidence type="ECO:0000256" key="2">
    <source>
        <dbReference type="SAM" id="SignalP"/>
    </source>
</evidence>
<evidence type="ECO:0000256" key="1">
    <source>
        <dbReference type="SAM" id="MobiDB-lite"/>
    </source>
</evidence>
<organism evidence="3 4">
    <name type="scientific">Streptomyces pluripotens</name>
    <dbReference type="NCBI Taxonomy" id="1355015"/>
    <lineage>
        <taxon>Bacteria</taxon>
        <taxon>Bacillati</taxon>
        <taxon>Actinomycetota</taxon>
        <taxon>Actinomycetes</taxon>
        <taxon>Kitasatosporales</taxon>
        <taxon>Streptomycetaceae</taxon>
        <taxon>Streptomyces</taxon>
    </lineage>
</organism>
<evidence type="ECO:0008006" key="5">
    <source>
        <dbReference type="Google" id="ProtNLM"/>
    </source>
</evidence>
<keyword evidence="4" id="KW-1185">Reference proteome</keyword>
<sequence length="156" mass="16379">MHRTTTIAALLVTVAVSALSGCVTVQHPAAPGAPPNAGPSRPTAPRPNGSAEPRVVQAPALEALEMVGPSRQPEHVGPTAAQRRPAAPPTAHRRPSPPLRPRPRPHPDHPRRSTGDLPGLSQPVPRAPDVCALGKKYGGWRGDSPEAEICEQTYGR</sequence>
<gene>
    <name evidence="3" type="ORF">LK07_04205</name>
</gene>
<name>A0A221NTV8_9ACTN</name>